<dbReference type="EMBL" id="MNBE01000310">
    <property type="protein sequence ID" value="OKP10951.1"/>
    <property type="molecule type" value="Genomic_DNA"/>
</dbReference>
<keyword evidence="1" id="KW-0472">Membrane</keyword>
<keyword evidence="3" id="KW-1185">Reference proteome</keyword>
<evidence type="ECO:0000313" key="3">
    <source>
        <dbReference type="Proteomes" id="UP000186955"/>
    </source>
</evidence>
<proteinExistence type="predicted"/>
<feature type="transmembrane region" description="Helical" evidence="1">
    <location>
        <begin position="34"/>
        <end position="58"/>
    </location>
</feature>
<organism evidence="2 3">
    <name type="scientific">Penicillium subrubescens</name>
    <dbReference type="NCBI Taxonomy" id="1316194"/>
    <lineage>
        <taxon>Eukaryota</taxon>
        <taxon>Fungi</taxon>
        <taxon>Dikarya</taxon>
        <taxon>Ascomycota</taxon>
        <taxon>Pezizomycotina</taxon>
        <taxon>Eurotiomycetes</taxon>
        <taxon>Eurotiomycetidae</taxon>
        <taxon>Eurotiales</taxon>
        <taxon>Aspergillaceae</taxon>
        <taxon>Penicillium</taxon>
    </lineage>
</organism>
<protein>
    <submittedName>
        <fullName evidence="2">Uncharacterized protein</fullName>
    </submittedName>
</protein>
<accession>A0A1Q5UEQ4</accession>
<sequence>MEKAKSQNTPDDDAWKPFAMTFESIGVRENTKKIIIALAFVTAIMELIAWGETIWTWWKGEEGDKLE</sequence>
<name>A0A1Q5UEQ4_9EURO</name>
<evidence type="ECO:0000313" key="2">
    <source>
        <dbReference type="EMBL" id="OKP10951.1"/>
    </source>
</evidence>
<dbReference type="AlphaFoldDB" id="A0A1Q5UEQ4"/>
<dbReference type="Proteomes" id="UP000186955">
    <property type="component" value="Unassembled WGS sequence"/>
</dbReference>
<reference evidence="2 3" key="1">
    <citation type="submission" date="2016-10" db="EMBL/GenBank/DDBJ databases">
        <title>Genome sequence of the ascomycete fungus Penicillium subrubescens.</title>
        <authorList>
            <person name="De Vries R.P."/>
            <person name="Peng M."/>
            <person name="Dilokpimol A."/>
            <person name="Hilden K."/>
            <person name="Makela M.R."/>
            <person name="Grigoriev I."/>
            <person name="Riley R."/>
            <person name="Granchi Z."/>
        </authorList>
    </citation>
    <scope>NUCLEOTIDE SEQUENCE [LARGE SCALE GENOMIC DNA]</scope>
    <source>
        <strain evidence="2 3">CBS 132785</strain>
    </source>
</reference>
<evidence type="ECO:0000256" key="1">
    <source>
        <dbReference type="SAM" id="Phobius"/>
    </source>
</evidence>
<gene>
    <name evidence="2" type="ORF">PENSUB_3771</name>
</gene>
<comment type="caution">
    <text evidence="2">The sequence shown here is derived from an EMBL/GenBank/DDBJ whole genome shotgun (WGS) entry which is preliminary data.</text>
</comment>
<keyword evidence="1" id="KW-0812">Transmembrane</keyword>
<keyword evidence="1" id="KW-1133">Transmembrane helix</keyword>